<protein>
    <recommendedName>
        <fullName evidence="3">PknH-like protein</fullName>
    </recommendedName>
</protein>
<accession>A0ABV2V6K3</accession>
<evidence type="ECO:0008006" key="3">
    <source>
        <dbReference type="Google" id="ProtNLM"/>
    </source>
</evidence>
<evidence type="ECO:0000313" key="2">
    <source>
        <dbReference type="Proteomes" id="UP001550210"/>
    </source>
</evidence>
<evidence type="ECO:0000313" key="1">
    <source>
        <dbReference type="EMBL" id="MET9849444.1"/>
    </source>
</evidence>
<comment type="caution">
    <text evidence="1">The sequence shown here is derived from an EMBL/GenBank/DDBJ whole genome shotgun (WGS) entry which is preliminary data.</text>
</comment>
<dbReference type="EMBL" id="JBEXPZ010000053">
    <property type="protein sequence ID" value="MET9849444.1"/>
    <property type="molecule type" value="Genomic_DNA"/>
</dbReference>
<dbReference type="Proteomes" id="UP001550210">
    <property type="component" value="Unassembled WGS sequence"/>
</dbReference>
<sequence>MTEAGRAARFLLGGLVGLALGAGLVGGSWLIAGDDGDTAPGAAGAPAGRDGELSAPAKLGAFVPQDKAVLELDASQGKEQAERTRDWDSRSGELLSEAHGGAAATVRSFSDSRLVSFFQFAAVRGPSPRPYVPYTDPAALGLEKPTDESATFGKVDCVLHHQPTNAGNEPEPDSVSTVSCQRSDARLTVLVRDVTGDLTHEPSEVARLVDEAWDGLT</sequence>
<organism evidence="1 2">
    <name type="scientific">Streptomyces ossamyceticus</name>
    <dbReference type="NCBI Taxonomy" id="249581"/>
    <lineage>
        <taxon>Bacteria</taxon>
        <taxon>Bacillati</taxon>
        <taxon>Actinomycetota</taxon>
        <taxon>Actinomycetes</taxon>
        <taxon>Kitasatosporales</taxon>
        <taxon>Streptomycetaceae</taxon>
        <taxon>Streptomyces</taxon>
    </lineage>
</organism>
<reference evidence="1 2" key="1">
    <citation type="submission" date="2024-06" db="EMBL/GenBank/DDBJ databases">
        <title>The Natural Products Discovery Center: Release of the First 8490 Sequenced Strains for Exploring Actinobacteria Biosynthetic Diversity.</title>
        <authorList>
            <person name="Kalkreuter E."/>
            <person name="Kautsar S.A."/>
            <person name="Yang D."/>
            <person name="Bader C.D."/>
            <person name="Teijaro C.N."/>
            <person name="Fluegel L."/>
            <person name="Davis C.M."/>
            <person name="Simpson J.R."/>
            <person name="Lauterbach L."/>
            <person name="Steele A.D."/>
            <person name="Gui C."/>
            <person name="Meng S."/>
            <person name="Li G."/>
            <person name="Viehrig K."/>
            <person name="Ye F."/>
            <person name="Su P."/>
            <person name="Kiefer A.F."/>
            <person name="Nichols A."/>
            <person name="Cepeda A.J."/>
            <person name="Yan W."/>
            <person name="Fan B."/>
            <person name="Jiang Y."/>
            <person name="Adhikari A."/>
            <person name="Zheng C.-J."/>
            <person name="Schuster L."/>
            <person name="Cowan T.M."/>
            <person name="Smanski M.J."/>
            <person name="Chevrette M.G."/>
            <person name="De Carvalho L.P.S."/>
            <person name="Shen B."/>
        </authorList>
    </citation>
    <scope>NUCLEOTIDE SEQUENCE [LARGE SCALE GENOMIC DNA]</scope>
    <source>
        <strain evidence="1 2">NPDC006434</strain>
    </source>
</reference>
<keyword evidence="2" id="KW-1185">Reference proteome</keyword>
<dbReference type="RefSeq" id="WP_355401998.1">
    <property type="nucleotide sequence ID" value="NZ_JBEXPZ010000053.1"/>
</dbReference>
<proteinExistence type="predicted"/>
<name>A0ABV2V6K3_9ACTN</name>
<gene>
    <name evidence="1" type="ORF">ABZZ21_33810</name>
</gene>